<keyword evidence="2" id="KW-1133">Transmembrane helix</keyword>
<name>A0A9W7CLA5_9STRA</name>
<comment type="caution">
    <text evidence="3">The sequence shown here is derived from an EMBL/GenBank/DDBJ whole genome shotgun (WGS) entry which is preliminary data.</text>
</comment>
<accession>A0A9W7CLA5</accession>
<gene>
    <name evidence="3" type="ORF">TrRE_jg4685</name>
</gene>
<proteinExistence type="predicted"/>
<dbReference type="Proteomes" id="UP001165082">
    <property type="component" value="Unassembled WGS sequence"/>
</dbReference>
<evidence type="ECO:0000256" key="2">
    <source>
        <dbReference type="SAM" id="Phobius"/>
    </source>
</evidence>
<evidence type="ECO:0000256" key="1">
    <source>
        <dbReference type="SAM" id="MobiDB-lite"/>
    </source>
</evidence>
<evidence type="ECO:0000313" key="4">
    <source>
        <dbReference type="Proteomes" id="UP001165082"/>
    </source>
</evidence>
<feature type="transmembrane region" description="Helical" evidence="2">
    <location>
        <begin position="47"/>
        <end position="68"/>
    </location>
</feature>
<protein>
    <submittedName>
        <fullName evidence="3">Uncharacterized protein</fullName>
    </submittedName>
</protein>
<organism evidence="3 4">
    <name type="scientific">Triparma retinervis</name>
    <dbReference type="NCBI Taxonomy" id="2557542"/>
    <lineage>
        <taxon>Eukaryota</taxon>
        <taxon>Sar</taxon>
        <taxon>Stramenopiles</taxon>
        <taxon>Ochrophyta</taxon>
        <taxon>Bolidophyceae</taxon>
        <taxon>Parmales</taxon>
        <taxon>Triparmaceae</taxon>
        <taxon>Triparma</taxon>
    </lineage>
</organism>
<keyword evidence="4" id="KW-1185">Reference proteome</keyword>
<keyword evidence="2" id="KW-0472">Membrane</keyword>
<feature type="non-terminal residue" evidence="3">
    <location>
        <position position="1"/>
    </location>
</feature>
<sequence>ASNSTWGVVGETFLPYAWADEHLAYSDEDAEDFKDAVYGAQDMAGEAALWAAVAAAGMFAGVVGLVGYRRRVRRELTDALLEKKGGGGRNEEEEWDITDPNRQERSNTITF</sequence>
<dbReference type="EMBL" id="BRXZ01000171">
    <property type="protein sequence ID" value="GMI06661.1"/>
    <property type="molecule type" value="Genomic_DNA"/>
</dbReference>
<dbReference type="AlphaFoldDB" id="A0A9W7CLA5"/>
<feature type="region of interest" description="Disordered" evidence="1">
    <location>
        <begin position="83"/>
        <end position="111"/>
    </location>
</feature>
<reference evidence="3" key="1">
    <citation type="submission" date="2022-07" db="EMBL/GenBank/DDBJ databases">
        <title>Genome analysis of Parmales, a sister group of diatoms, reveals the evolutionary specialization of diatoms from phago-mixotrophs to photoautotrophs.</title>
        <authorList>
            <person name="Ban H."/>
            <person name="Sato S."/>
            <person name="Yoshikawa S."/>
            <person name="Kazumasa Y."/>
            <person name="Nakamura Y."/>
            <person name="Ichinomiya M."/>
            <person name="Saitoh K."/>
            <person name="Sato N."/>
            <person name="Blanc-Mathieu R."/>
            <person name="Endo H."/>
            <person name="Kuwata A."/>
            <person name="Ogata H."/>
        </authorList>
    </citation>
    <scope>NUCLEOTIDE SEQUENCE</scope>
</reference>
<evidence type="ECO:0000313" key="3">
    <source>
        <dbReference type="EMBL" id="GMI06661.1"/>
    </source>
</evidence>
<keyword evidence="2" id="KW-0812">Transmembrane</keyword>